<protein>
    <submittedName>
        <fullName evidence="2">Uncharacterized protein</fullName>
    </submittedName>
</protein>
<gene>
    <name evidence="2" type="ORF">PCASD_23411</name>
</gene>
<accession>A0A2N5TQ02</accession>
<proteinExistence type="predicted"/>
<dbReference type="EMBL" id="PGCI01000401">
    <property type="protein sequence ID" value="PLW27554.1"/>
    <property type="molecule type" value="Genomic_DNA"/>
</dbReference>
<name>A0A2N5TQ02_9BASI</name>
<dbReference type="AlphaFoldDB" id="A0A2N5TQ02"/>
<evidence type="ECO:0000256" key="1">
    <source>
        <dbReference type="SAM" id="MobiDB-lite"/>
    </source>
</evidence>
<organism evidence="2 3">
    <name type="scientific">Puccinia coronata f. sp. avenae</name>
    <dbReference type="NCBI Taxonomy" id="200324"/>
    <lineage>
        <taxon>Eukaryota</taxon>
        <taxon>Fungi</taxon>
        <taxon>Dikarya</taxon>
        <taxon>Basidiomycota</taxon>
        <taxon>Pucciniomycotina</taxon>
        <taxon>Pucciniomycetes</taxon>
        <taxon>Pucciniales</taxon>
        <taxon>Pucciniaceae</taxon>
        <taxon>Puccinia</taxon>
    </lineage>
</organism>
<reference evidence="2 3" key="1">
    <citation type="submission" date="2017-11" db="EMBL/GenBank/DDBJ databases">
        <title>De novo assembly and phasing of dikaryotic genomes from two isolates of Puccinia coronata f. sp. avenae, the causal agent of oat crown rust.</title>
        <authorList>
            <person name="Miller M.E."/>
            <person name="Zhang Y."/>
            <person name="Omidvar V."/>
            <person name="Sperschneider J."/>
            <person name="Schwessinger B."/>
            <person name="Raley C."/>
            <person name="Palmer J.M."/>
            <person name="Garnica D."/>
            <person name="Upadhyaya N."/>
            <person name="Rathjen J."/>
            <person name="Taylor J.M."/>
            <person name="Park R.F."/>
            <person name="Dodds P.N."/>
            <person name="Hirsch C.D."/>
            <person name="Kianian S.F."/>
            <person name="Figueroa M."/>
        </authorList>
    </citation>
    <scope>NUCLEOTIDE SEQUENCE [LARGE SCALE GENOMIC DNA]</scope>
    <source>
        <strain evidence="2">12SD80</strain>
    </source>
</reference>
<comment type="caution">
    <text evidence="2">The sequence shown here is derived from an EMBL/GenBank/DDBJ whole genome shotgun (WGS) entry which is preliminary data.</text>
</comment>
<feature type="region of interest" description="Disordered" evidence="1">
    <location>
        <begin position="1"/>
        <end position="62"/>
    </location>
</feature>
<sequence>MPSTSNNLHEPNLDDDKADPEQEFVFPPYDAGEDTPHDPTGLDGDTHNSLKKPSKHSKQQME</sequence>
<dbReference type="Proteomes" id="UP000235392">
    <property type="component" value="Unassembled WGS sequence"/>
</dbReference>
<evidence type="ECO:0000313" key="2">
    <source>
        <dbReference type="EMBL" id="PLW27554.1"/>
    </source>
</evidence>
<evidence type="ECO:0000313" key="3">
    <source>
        <dbReference type="Proteomes" id="UP000235392"/>
    </source>
</evidence>
<feature type="compositionally biased region" description="Basic residues" evidence="1">
    <location>
        <begin position="49"/>
        <end position="62"/>
    </location>
</feature>